<feature type="domain" description="CobW C-terminal" evidence="7">
    <location>
        <begin position="264"/>
        <end position="358"/>
    </location>
</feature>
<dbReference type="GO" id="GO:0016787">
    <property type="term" value="F:hydrolase activity"/>
    <property type="evidence" value="ECO:0007669"/>
    <property type="project" value="UniProtKB-KW"/>
</dbReference>
<keyword evidence="1" id="KW-0547">Nucleotide-binding</keyword>
<dbReference type="PANTHER" id="PTHR13748:SF59">
    <property type="entry name" value="COBW C-TERMINAL DOMAIN-CONTAINING PROTEIN"/>
    <property type="match status" value="1"/>
</dbReference>
<dbReference type="InterPro" id="IPR051316">
    <property type="entry name" value="Zinc-reg_GTPase_activator"/>
</dbReference>
<dbReference type="SUPFAM" id="SSF52540">
    <property type="entry name" value="P-loop containing nucleoside triphosphate hydrolases"/>
    <property type="match status" value="1"/>
</dbReference>
<protein>
    <submittedName>
        <fullName evidence="8">GTP-binding protein</fullName>
    </submittedName>
</protein>
<gene>
    <name evidence="8" type="ORF">L5014_16035</name>
</gene>
<dbReference type="AlphaFoldDB" id="A0A9X1RTX8"/>
<dbReference type="InterPro" id="IPR027417">
    <property type="entry name" value="P-loop_NTPase"/>
</dbReference>
<dbReference type="Gene3D" id="3.40.50.300">
    <property type="entry name" value="P-loop containing nucleotide triphosphate hydrolases"/>
    <property type="match status" value="1"/>
</dbReference>
<evidence type="ECO:0000313" key="9">
    <source>
        <dbReference type="Proteomes" id="UP001139308"/>
    </source>
</evidence>
<comment type="catalytic activity">
    <reaction evidence="6">
        <text>GTP + H2O = GDP + phosphate + H(+)</text>
        <dbReference type="Rhea" id="RHEA:19669"/>
        <dbReference type="ChEBI" id="CHEBI:15377"/>
        <dbReference type="ChEBI" id="CHEBI:15378"/>
        <dbReference type="ChEBI" id="CHEBI:37565"/>
        <dbReference type="ChEBI" id="CHEBI:43474"/>
        <dbReference type="ChEBI" id="CHEBI:58189"/>
    </reaction>
    <physiologicalReaction direction="left-to-right" evidence="6">
        <dbReference type="Rhea" id="RHEA:19670"/>
    </physiologicalReaction>
</comment>
<evidence type="ECO:0000256" key="5">
    <source>
        <dbReference type="ARBA" id="ARBA00045658"/>
    </source>
</evidence>
<dbReference type="CDD" id="cd03112">
    <property type="entry name" value="CobW-like"/>
    <property type="match status" value="1"/>
</dbReference>
<dbReference type="RefSeq" id="WP_238464711.1">
    <property type="nucleotide sequence ID" value="NZ_JAKLJA010000011.1"/>
</dbReference>
<dbReference type="Gene3D" id="3.30.1220.10">
    <property type="entry name" value="CobW-like, C-terminal domain"/>
    <property type="match status" value="1"/>
</dbReference>
<comment type="similarity">
    <text evidence="4">Belongs to the SIMIBI class G3E GTPase family. ZNG1 subfamily.</text>
</comment>
<dbReference type="EMBL" id="JAKLJA010000011">
    <property type="protein sequence ID" value="MCG5074854.1"/>
    <property type="molecule type" value="Genomic_DNA"/>
</dbReference>
<sequence>MNKTIPITVLTGYLGAGKTTLLNRILSEDHGKKYAVVVNEFGEIGIDNDLVVSSDDELFEMNNGCICCTVRADLIQVLYKLVASAQIFDAVIIETTGLAAPGPVIQTFLVDPHLQAHFKLDSIITLVDAVHIHQRLGDSPEAVEQVAFADQLIINKVEHVEEKRLHATETALRALNPFARIYRTSRCQVPLDEVVGRGSFDLSRVEAVAVMAHAPLPEHDHDEHCGHGAHGHNHGHVHDEHCGHGHGQHDHAHDEDNHIQARGIRSVSLETDKALDLTTLEEWLGNLVTVQGADILRTKGIFHISGYERRYVFQSVHMLMEGDFQGPWTEAQARYSRYVLIGRNLDRDALRAGFEACIHD</sequence>
<dbReference type="Pfam" id="PF07683">
    <property type="entry name" value="CobW_C"/>
    <property type="match status" value="1"/>
</dbReference>
<evidence type="ECO:0000256" key="6">
    <source>
        <dbReference type="ARBA" id="ARBA00049117"/>
    </source>
</evidence>
<comment type="caution">
    <text evidence="8">The sequence shown here is derived from an EMBL/GenBank/DDBJ whole genome shotgun (WGS) entry which is preliminary data.</text>
</comment>
<dbReference type="SUPFAM" id="SSF90002">
    <property type="entry name" value="Hypothetical protein YjiA, C-terminal domain"/>
    <property type="match status" value="1"/>
</dbReference>
<evidence type="ECO:0000256" key="1">
    <source>
        <dbReference type="ARBA" id="ARBA00022741"/>
    </source>
</evidence>
<dbReference type="SMART" id="SM00833">
    <property type="entry name" value="CobW_C"/>
    <property type="match status" value="1"/>
</dbReference>
<dbReference type="InterPro" id="IPR003495">
    <property type="entry name" value="CobW/HypB/UreG_nucleotide-bd"/>
</dbReference>
<organism evidence="8 9">
    <name type="scientific">Paraburkholderia tagetis</name>
    <dbReference type="NCBI Taxonomy" id="2913261"/>
    <lineage>
        <taxon>Bacteria</taxon>
        <taxon>Pseudomonadati</taxon>
        <taxon>Pseudomonadota</taxon>
        <taxon>Betaproteobacteria</taxon>
        <taxon>Burkholderiales</taxon>
        <taxon>Burkholderiaceae</taxon>
        <taxon>Paraburkholderia</taxon>
    </lineage>
</organism>
<dbReference type="GO" id="GO:0000166">
    <property type="term" value="F:nucleotide binding"/>
    <property type="evidence" value="ECO:0007669"/>
    <property type="project" value="UniProtKB-KW"/>
</dbReference>
<proteinExistence type="inferred from homology"/>
<keyword evidence="3" id="KW-0143">Chaperone</keyword>
<evidence type="ECO:0000256" key="2">
    <source>
        <dbReference type="ARBA" id="ARBA00022801"/>
    </source>
</evidence>
<evidence type="ECO:0000259" key="7">
    <source>
        <dbReference type="SMART" id="SM00833"/>
    </source>
</evidence>
<dbReference type="InterPro" id="IPR011629">
    <property type="entry name" value="CobW-like_C"/>
</dbReference>
<evidence type="ECO:0000256" key="3">
    <source>
        <dbReference type="ARBA" id="ARBA00023186"/>
    </source>
</evidence>
<evidence type="ECO:0000313" key="8">
    <source>
        <dbReference type="EMBL" id="MCG5074854.1"/>
    </source>
</evidence>
<dbReference type="InterPro" id="IPR036627">
    <property type="entry name" value="CobW-likC_sf"/>
</dbReference>
<name>A0A9X1RTX8_9BURK</name>
<comment type="function">
    <text evidence="5">Zinc chaperone that directly transfers zinc cofactor to target proteins, thereby activating them. Zinc is transferred from the CXCC motif in the GTPase domain to the zinc binding site in target proteins in a process requiring GTP hydrolysis.</text>
</comment>
<keyword evidence="9" id="KW-1185">Reference proteome</keyword>
<accession>A0A9X1RTX8</accession>
<dbReference type="Proteomes" id="UP001139308">
    <property type="component" value="Unassembled WGS sequence"/>
</dbReference>
<dbReference type="Pfam" id="PF02492">
    <property type="entry name" value="cobW"/>
    <property type="match status" value="1"/>
</dbReference>
<keyword evidence="2" id="KW-0378">Hydrolase</keyword>
<reference evidence="8" key="1">
    <citation type="submission" date="2022-01" db="EMBL/GenBank/DDBJ databases">
        <title>Genome sequence and assembly of Parabukholderia sp. RG36.</title>
        <authorList>
            <person name="Chhetri G."/>
        </authorList>
    </citation>
    <scope>NUCLEOTIDE SEQUENCE</scope>
    <source>
        <strain evidence="8">RG36</strain>
    </source>
</reference>
<dbReference type="PANTHER" id="PTHR13748">
    <property type="entry name" value="COBW-RELATED"/>
    <property type="match status" value="1"/>
</dbReference>
<evidence type="ECO:0000256" key="4">
    <source>
        <dbReference type="ARBA" id="ARBA00034320"/>
    </source>
</evidence>